<dbReference type="EMBL" id="BMPO01000003">
    <property type="protein sequence ID" value="GGJ92333.1"/>
    <property type="molecule type" value="Genomic_DNA"/>
</dbReference>
<dbReference type="SUPFAM" id="SSF55166">
    <property type="entry name" value="Hedgehog/DD-peptidase"/>
    <property type="match status" value="1"/>
</dbReference>
<dbReference type="GO" id="GO:0008270">
    <property type="term" value="F:zinc ion binding"/>
    <property type="evidence" value="ECO:0007669"/>
    <property type="project" value="UniProtKB-UniRule"/>
</dbReference>
<dbReference type="GO" id="GO:0071555">
    <property type="term" value="P:cell wall organization"/>
    <property type="evidence" value="ECO:0007669"/>
    <property type="project" value="UniProtKB-KW"/>
</dbReference>
<evidence type="ECO:0000256" key="6">
    <source>
        <dbReference type="ARBA" id="ARBA00022997"/>
    </source>
</evidence>
<comment type="function">
    <text evidence="9 10">Catalyzes hydrolysis of the D-alanyl-D-alanine dipeptide.</text>
</comment>
<dbReference type="EC" id="3.4.13.22" evidence="9 10"/>
<dbReference type="GO" id="GO:0008237">
    <property type="term" value="F:metallopeptidase activity"/>
    <property type="evidence" value="ECO:0007669"/>
    <property type="project" value="UniProtKB-KW"/>
</dbReference>
<name>A0A917PU34_9PSED</name>
<feature type="active site" description="Proton donor/acceptor" evidence="9">
    <location>
        <position position="208"/>
    </location>
</feature>
<evidence type="ECO:0000256" key="2">
    <source>
        <dbReference type="ARBA" id="ARBA00022670"/>
    </source>
</evidence>
<dbReference type="PIRSF" id="PIRSF026671">
    <property type="entry name" value="AA_dipeptidase"/>
    <property type="match status" value="1"/>
</dbReference>
<keyword evidence="12" id="KW-1185">Reference proteome</keyword>
<feature type="binding site" evidence="9">
    <location>
        <position position="144"/>
    </location>
    <ligand>
        <name>Zn(2+)</name>
        <dbReference type="ChEBI" id="CHEBI:29105"/>
        <note>catalytic</note>
    </ligand>
</feature>
<evidence type="ECO:0000256" key="8">
    <source>
        <dbReference type="ARBA" id="ARBA00023316"/>
    </source>
</evidence>
<keyword evidence="6 9" id="KW-0224">Dipeptidase</keyword>
<dbReference type="GO" id="GO:0160237">
    <property type="term" value="F:D-Ala-D-Ala dipeptidase activity"/>
    <property type="evidence" value="ECO:0007669"/>
    <property type="project" value="UniProtKB-EC"/>
</dbReference>
<evidence type="ECO:0000256" key="9">
    <source>
        <dbReference type="HAMAP-Rule" id="MF_01924"/>
    </source>
</evidence>
<comment type="caution">
    <text evidence="11">The sequence shown here is derived from an EMBL/GenBank/DDBJ whole genome shotgun (WGS) entry which is preliminary data.</text>
</comment>
<evidence type="ECO:0000256" key="3">
    <source>
        <dbReference type="ARBA" id="ARBA00022723"/>
    </source>
</evidence>
<dbReference type="Gene3D" id="3.30.1380.10">
    <property type="match status" value="1"/>
</dbReference>
<keyword evidence="4 9" id="KW-0378">Hydrolase</keyword>
<comment type="similarity">
    <text evidence="9 10">Belongs to the peptidase M15D family.</text>
</comment>
<dbReference type="Proteomes" id="UP000635983">
    <property type="component" value="Unassembled WGS sequence"/>
</dbReference>
<feature type="binding site" evidence="9">
    <location>
        <position position="211"/>
    </location>
    <ligand>
        <name>Zn(2+)</name>
        <dbReference type="ChEBI" id="CHEBI:29105"/>
        <note>catalytic</note>
    </ligand>
</feature>
<keyword evidence="8 10" id="KW-0961">Cell wall biogenesis/degradation</keyword>
<gene>
    <name evidence="9" type="primary">ddpX</name>
    <name evidence="11" type="ORF">GCM10009304_17630</name>
</gene>
<feature type="binding site" evidence="9">
    <location>
        <position position="137"/>
    </location>
    <ligand>
        <name>Zn(2+)</name>
        <dbReference type="ChEBI" id="CHEBI:29105"/>
        <note>catalytic</note>
    </ligand>
</feature>
<dbReference type="Pfam" id="PF01427">
    <property type="entry name" value="Peptidase_M15"/>
    <property type="match status" value="1"/>
</dbReference>
<reference evidence="11" key="2">
    <citation type="submission" date="2020-09" db="EMBL/GenBank/DDBJ databases">
        <authorList>
            <person name="Sun Q."/>
            <person name="Ohkuma M."/>
        </authorList>
    </citation>
    <scope>NUCLEOTIDE SEQUENCE</scope>
    <source>
        <strain evidence="11">JCM 30078</strain>
    </source>
</reference>
<dbReference type="RefSeq" id="WP_188982821.1">
    <property type="nucleotide sequence ID" value="NZ_BMPO01000003.1"/>
</dbReference>
<keyword evidence="5 9" id="KW-0862">Zinc</keyword>
<organism evidence="11 12">
    <name type="scientific">Pseudomonas matsuisoli</name>
    <dbReference type="NCBI Taxonomy" id="1515666"/>
    <lineage>
        <taxon>Bacteria</taxon>
        <taxon>Pseudomonadati</taxon>
        <taxon>Pseudomonadota</taxon>
        <taxon>Gammaproteobacteria</taxon>
        <taxon>Pseudomonadales</taxon>
        <taxon>Pseudomonadaceae</taxon>
        <taxon>Pseudomonas</taxon>
    </lineage>
</organism>
<evidence type="ECO:0000313" key="12">
    <source>
        <dbReference type="Proteomes" id="UP000635983"/>
    </source>
</evidence>
<dbReference type="HAMAP" id="MF_01924">
    <property type="entry name" value="A_A_dipeptidase"/>
    <property type="match status" value="1"/>
</dbReference>
<reference evidence="11" key="1">
    <citation type="journal article" date="2014" name="Int. J. Syst. Evol. Microbiol.">
        <title>Complete genome sequence of Corynebacterium casei LMG S-19264T (=DSM 44701T), isolated from a smear-ripened cheese.</title>
        <authorList>
            <consortium name="US DOE Joint Genome Institute (JGI-PGF)"/>
            <person name="Walter F."/>
            <person name="Albersmeier A."/>
            <person name="Kalinowski J."/>
            <person name="Ruckert C."/>
        </authorList>
    </citation>
    <scope>NUCLEOTIDE SEQUENCE</scope>
    <source>
        <strain evidence="11">JCM 30078</strain>
    </source>
</reference>
<dbReference type="InterPro" id="IPR000755">
    <property type="entry name" value="A_A_dipeptidase"/>
</dbReference>
<dbReference type="PANTHER" id="PTHR43126:SF2">
    <property type="entry name" value="D-ALANYL-D-ALANINE DIPEPTIDASE"/>
    <property type="match status" value="1"/>
</dbReference>
<evidence type="ECO:0000256" key="7">
    <source>
        <dbReference type="ARBA" id="ARBA00023049"/>
    </source>
</evidence>
<dbReference type="CDD" id="cd14843">
    <property type="entry name" value="D-Ala-D-Ala_dipeptidase_like"/>
    <property type="match status" value="1"/>
</dbReference>
<protein>
    <recommendedName>
        <fullName evidence="9 10">D-alanyl-D-alanine dipeptidase</fullName>
        <shortName evidence="9 10">D-Ala-D-Ala dipeptidase</shortName>
        <ecNumber evidence="9 10">3.4.13.22</ecNumber>
    </recommendedName>
</protein>
<dbReference type="PANTHER" id="PTHR43126">
    <property type="entry name" value="D-ALANYL-D-ALANINE DIPEPTIDASE"/>
    <property type="match status" value="1"/>
</dbReference>
<keyword evidence="7 9" id="KW-0482">Metalloprotease</keyword>
<keyword evidence="2 9" id="KW-0645">Protease</keyword>
<feature type="site" description="Transition state stabilizer" evidence="9">
    <location>
        <position position="88"/>
    </location>
</feature>
<evidence type="ECO:0000256" key="1">
    <source>
        <dbReference type="ARBA" id="ARBA00001362"/>
    </source>
</evidence>
<comment type="cofactor">
    <cofactor evidence="9">
        <name>Zn(2+)</name>
        <dbReference type="ChEBI" id="CHEBI:29105"/>
    </cofactor>
    <text evidence="9">Binds 1 zinc ion per subunit.</text>
</comment>
<accession>A0A917PU34</accession>
<keyword evidence="3 9" id="KW-0479">Metal-binding</keyword>
<dbReference type="AlphaFoldDB" id="A0A917PU34"/>
<evidence type="ECO:0000256" key="4">
    <source>
        <dbReference type="ARBA" id="ARBA00022801"/>
    </source>
</evidence>
<proteinExistence type="inferred from homology"/>
<dbReference type="GO" id="GO:0006508">
    <property type="term" value="P:proteolysis"/>
    <property type="evidence" value="ECO:0007669"/>
    <property type="project" value="UniProtKB-KW"/>
</dbReference>
<sequence length="257" mass="28905">MTELDQPIPRVDDPDWTHVSQIPVVECEEPLCTLRLAPALRVYPAYLHLGIPDAVTDCHVRTGVFERLLEASALLPDGHVLVILDGWRPLSVQQHLYRTLESTISQHHPLADPDTLERLTRQFVAPPSANPQAPSPHLTGGAVDVTLCDAQGRLLDMGSRFDEVGPRSFTAHYELSEATSESELRARHNRRTLHRAMTAAGFSNLPSEWWHYDFGNQLWAWHTGRPSACYGPTELPRLEGQWHQQLAERFGISPHSN</sequence>
<dbReference type="InterPro" id="IPR009045">
    <property type="entry name" value="Zn_M74/Hedgehog-like"/>
</dbReference>
<comment type="catalytic activity">
    <reaction evidence="1 9 10">
        <text>D-alanyl-D-alanine + H2O = 2 D-alanine</text>
        <dbReference type="Rhea" id="RHEA:20661"/>
        <dbReference type="ChEBI" id="CHEBI:15377"/>
        <dbReference type="ChEBI" id="CHEBI:57416"/>
        <dbReference type="ChEBI" id="CHEBI:57822"/>
        <dbReference type="EC" id="3.4.13.22"/>
    </reaction>
</comment>
<evidence type="ECO:0000256" key="10">
    <source>
        <dbReference type="PIRNR" id="PIRNR026671"/>
    </source>
</evidence>
<evidence type="ECO:0000313" key="11">
    <source>
        <dbReference type="EMBL" id="GGJ92333.1"/>
    </source>
</evidence>
<evidence type="ECO:0000256" key="5">
    <source>
        <dbReference type="ARBA" id="ARBA00022833"/>
    </source>
</evidence>